<dbReference type="Proteomes" id="UP000256964">
    <property type="component" value="Unassembled WGS sequence"/>
</dbReference>
<keyword evidence="2 4" id="KW-0863">Zinc-finger</keyword>
<gene>
    <name evidence="7" type="ORF">OH76DRAFT_1558007</name>
</gene>
<dbReference type="PROSITE" id="PS50865">
    <property type="entry name" value="ZF_MYND_2"/>
    <property type="match status" value="1"/>
</dbReference>
<evidence type="ECO:0000256" key="5">
    <source>
        <dbReference type="SAM" id="MobiDB-lite"/>
    </source>
</evidence>
<dbReference type="STRING" id="139420.A0A371D3R0"/>
<dbReference type="Gene3D" id="6.10.140.2220">
    <property type="match status" value="1"/>
</dbReference>
<evidence type="ECO:0000256" key="1">
    <source>
        <dbReference type="ARBA" id="ARBA00022723"/>
    </source>
</evidence>
<dbReference type="Pfam" id="PF01753">
    <property type="entry name" value="zf-MYND"/>
    <property type="match status" value="1"/>
</dbReference>
<evidence type="ECO:0000313" key="7">
    <source>
        <dbReference type="EMBL" id="RDX47155.1"/>
    </source>
</evidence>
<keyword evidence="1" id="KW-0479">Metal-binding</keyword>
<feature type="compositionally biased region" description="Acidic residues" evidence="5">
    <location>
        <begin position="386"/>
        <end position="425"/>
    </location>
</feature>
<keyword evidence="3" id="KW-0862">Zinc</keyword>
<proteinExistence type="predicted"/>
<dbReference type="EMBL" id="KZ857421">
    <property type="protein sequence ID" value="RDX47155.1"/>
    <property type="molecule type" value="Genomic_DNA"/>
</dbReference>
<dbReference type="OrthoDB" id="432970at2759"/>
<evidence type="ECO:0000313" key="8">
    <source>
        <dbReference type="Proteomes" id="UP000256964"/>
    </source>
</evidence>
<sequence length="425" mass="47655">MEDFFLKIEFSSPMDEDVRNYPNLPLYVVTKCNCAFPHNARPDSGLYGRTCLQMITQFESKELLRLAWTAREPEAWCELGYRFLTCCNVPVPFRDLYGALHMFDALIDRDLARERYVGDRASRELRARAHSGAAEAYLRIWQTPVSDRENLETWRIGHERPWPDYEIIGHDAALIYAAKHAARSVRLGLVSRTALKVGSLFRDTFGVNETPAVRPLLDAVRGVDEAAIAEKRQREAKLANDPKTYVCAAEGCKVEGVRKGGLMACGGTCSPDLKPHYCSKECQKRDWPRHKAVCKARTSGAAPPASAGEQSVAERLRTLTLGSGRDGEVGGQWMGGIERKQGPGRMIEIRDYPGETIQLFSDTLLPTELRKAREMFRTLREAQRWEDEDGSSEDDEGSHEEEGSSDGDEESDEGAEESDEVESQS</sequence>
<dbReference type="SUPFAM" id="SSF144232">
    <property type="entry name" value="HIT/MYND zinc finger-like"/>
    <property type="match status" value="1"/>
</dbReference>
<keyword evidence="8" id="KW-1185">Reference proteome</keyword>
<dbReference type="GO" id="GO:0008270">
    <property type="term" value="F:zinc ion binding"/>
    <property type="evidence" value="ECO:0007669"/>
    <property type="project" value="UniProtKB-KW"/>
</dbReference>
<evidence type="ECO:0000256" key="2">
    <source>
        <dbReference type="ARBA" id="ARBA00022771"/>
    </source>
</evidence>
<protein>
    <recommendedName>
        <fullName evidence="6">MYND-type domain-containing protein</fullName>
    </recommendedName>
</protein>
<evidence type="ECO:0000259" key="6">
    <source>
        <dbReference type="PROSITE" id="PS50865"/>
    </source>
</evidence>
<feature type="region of interest" description="Disordered" evidence="5">
    <location>
        <begin position="380"/>
        <end position="425"/>
    </location>
</feature>
<reference evidence="7 8" key="1">
    <citation type="journal article" date="2018" name="Biotechnol. Biofuels">
        <title>Integrative visual omics of the white-rot fungus Polyporus brumalis exposes the biotechnological potential of its oxidative enzymes for delignifying raw plant biomass.</title>
        <authorList>
            <person name="Miyauchi S."/>
            <person name="Rancon A."/>
            <person name="Drula E."/>
            <person name="Hage H."/>
            <person name="Chaduli D."/>
            <person name="Favel A."/>
            <person name="Grisel S."/>
            <person name="Henrissat B."/>
            <person name="Herpoel-Gimbert I."/>
            <person name="Ruiz-Duenas F.J."/>
            <person name="Chevret D."/>
            <person name="Hainaut M."/>
            <person name="Lin J."/>
            <person name="Wang M."/>
            <person name="Pangilinan J."/>
            <person name="Lipzen A."/>
            <person name="Lesage-Meessen L."/>
            <person name="Navarro D."/>
            <person name="Riley R."/>
            <person name="Grigoriev I.V."/>
            <person name="Zhou S."/>
            <person name="Raouche S."/>
            <person name="Rosso M.N."/>
        </authorList>
    </citation>
    <scope>NUCLEOTIDE SEQUENCE [LARGE SCALE GENOMIC DNA]</scope>
    <source>
        <strain evidence="7 8">BRFM 1820</strain>
    </source>
</reference>
<dbReference type="InterPro" id="IPR002893">
    <property type="entry name" value="Znf_MYND"/>
</dbReference>
<evidence type="ECO:0000256" key="3">
    <source>
        <dbReference type="ARBA" id="ARBA00022833"/>
    </source>
</evidence>
<name>A0A371D3R0_9APHY</name>
<dbReference type="AlphaFoldDB" id="A0A371D3R0"/>
<organism evidence="7 8">
    <name type="scientific">Lentinus brumalis</name>
    <dbReference type="NCBI Taxonomy" id="2498619"/>
    <lineage>
        <taxon>Eukaryota</taxon>
        <taxon>Fungi</taxon>
        <taxon>Dikarya</taxon>
        <taxon>Basidiomycota</taxon>
        <taxon>Agaricomycotina</taxon>
        <taxon>Agaricomycetes</taxon>
        <taxon>Polyporales</taxon>
        <taxon>Polyporaceae</taxon>
        <taxon>Lentinus</taxon>
    </lineage>
</organism>
<accession>A0A371D3R0</accession>
<feature type="domain" description="MYND-type" evidence="6">
    <location>
        <begin position="244"/>
        <end position="294"/>
    </location>
</feature>
<evidence type="ECO:0000256" key="4">
    <source>
        <dbReference type="PROSITE-ProRule" id="PRU00134"/>
    </source>
</evidence>